<comment type="caution">
    <text evidence="1">The sequence shown here is derived from an EMBL/GenBank/DDBJ whole genome shotgun (WGS) entry which is preliminary data.</text>
</comment>
<reference evidence="1" key="1">
    <citation type="submission" date="2020-09" db="EMBL/GenBank/DDBJ databases">
        <title>Genome-Enabled Discovery of Anthraquinone Biosynthesis in Senna tora.</title>
        <authorList>
            <person name="Kang S.-H."/>
            <person name="Pandey R.P."/>
            <person name="Lee C.-M."/>
            <person name="Sim J.-S."/>
            <person name="Jeong J.-T."/>
            <person name="Choi B.-S."/>
            <person name="Jung M."/>
            <person name="Ginzburg D."/>
            <person name="Zhao K."/>
            <person name="Won S.Y."/>
            <person name="Oh T.-J."/>
            <person name="Yu Y."/>
            <person name="Kim N.-H."/>
            <person name="Lee O.R."/>
            <person name="Lee T.-H."/>
            <person name="Bashyal P."/>
            <person name="Kim T.-S."/>
            <person name="Lee W.-H."/>
            <person name="Kawkins C."/>
            <person name="Kim C.-K."/>
            <person name="Kim J.S."/>
            <person name="Ahn B.O."/>
            <person name="Rhee S.Y."/>
            <person name="Sohng J.K."/>
        </authorList>
    </citation>
    <scope>NUCLEOTIDE SEQUENCE</scope>
    <source>
        <tissue evidence="1">Leaf</tissue>
    </source>
</reference>
<proteinExistence type="predicted"/>
<sequence length="58" mass="6904">MRDLKADYRKIRGNVGARTLESFFLLSRKIQDRIRVCHMTLSLEYTKPPQAGRRPTRR</sequence>
<evidence type="ECO:0000313" key="1">
    <source>
        <dbReference type="EMBL" id="KAF7804211.1"/>
    </source>
</evidence>
<dbReference type="AlphaFoldDB" id="A0A834SIG2"/>
<dbReference type="Proteomes" id="UP000634136">
    <property type="component" value="Unassembled WGS sequence"/>
</dbReference>
<accession>A0A834SIG2</accession>
<dbReference type="EMBL" id="JAAIUW010000013">
    <property type="protein sequence ID" value="KAF7804211.1"/>
    <property type="molecule type" value="Genomic_DNA"/>
</dbReference>
<evidence type="ECO:0000313" key="2">
    <source>
        <dbReference type="Proteomes" id="UP000634136"/>
    </source>
</evidence>
<name>A0A834SIG2_9FABA</name>
<organism evidence="1 2">
    <name type="scientific">Senna tora</name>
    <dbReference type="NCBI Taxonomy" id="362788"/>
    <lineage>
        <taxon>Eukaryota</taxon>
        <taxon>Viridiplantae</taxon>
        <taxon>Streptophyta</taxon>
        <taxon>Embryophyta</taxon>
        <taxon>Tracheophyta</taxon>
        <taxon>Spermatophyta</taxon>
        <taxon>Magnoliopsida</taxon>
        <taxon>eudicotyledons</taxon>
        <taxon>Gunneridae</taxon>
        <taxon>Pentapetalae</taxon>
        <taxon>rosids</taxon>
        <taxon>fabids</taxon>
        <taxon>Fabales</taxon>
        <taxon>Fabaceae</taxon>
        <taxon>Caesalpinioideae</taxon>
        <taxon>Cassia clade</taxon>
        <taxon>Senna</taxon>
    </lineage>
</organism>
<keyword evidence="2" id="KW-1185">Reference proteome</keyword>
<gene>
    <name evidence="1" type="ORF">G2W53_043322</name>
</gene>
<protein>
    <submittedName>
        <fullName evidence="1">Uncharacterized protein</fullName>
    </submittedName>
</protein>